<evidence type="ECO:0000256" key="1">
    <source>
        <dbReference type="SAM" id="MobiDB-lite"/>
    </source>
</evidence>
<accession>A0A834DIA4</accession>
<comment type="caution">
    <text evidence="2">The sequence shown here is derived from an EMBL/GenBank/DDBJ whole genome shotgun (WGS) entry which is preliminary data.</text>
</comment>
<sequence>MCFWLLLYPDASLPERGPRGSETLPDSDSTSNQVRGVFPTLSGPQTGPCSGAQLCFQTGKMMKRVMLPKTLGQGKPCASQRTFQNAFPALPPAWDQRLKAPGVGGGLFLSTCSSSKNFCELCVSWLNMCVSWRHCTHIAPAPAAPALLEAVLSSGCLCGPTVAQRTSPRPEPGSAP</sequence>
<feature type="region of interest" description="Disordered" evidence="1">
    <location>
        <begin position="15"/>
        <end position="45"/>
    </location>
</feature>
<reference evidence="2 3" key="1">
    <citation type="journal article" date="2020" name="Nature">
        <title>Six reference-quality genomes reveal evolution of bat adaptations.</title>
        <authorList>
            <person name="Jebb D."/>
            <person name="Huang Z."/>
            <person name="Pippel M."/>
            <person name="Hughes G.M."/>
            <person name="Lavrichenko K."/>
            <person name="Devanna P."/>
            <person name="Winkler S."/>
            <person name="Jermiin L.S."/>
            <person name="Skirmuntt E.C."/>
            <person name="Katzourakis A."/>
            <person name="Burkitt-Gray L."/>
            <person name="Ray D.A."/>
            <person name="Sullivan K.A.M."/>
            <person name="Roscito J.G."/>
            <person name="Kirilenko B.M."/>
            <person name="Davalos L.M."/>
            <person name="Corthals A.P."/>
            <person name="Power M.L."/>
            <person name="Jones G."/>
            <person name="Ransome R.D."/>
            <person name="Dechmann D.K.N."/>
            <person name="Locatelli A.G."/>
            <person name="Puechmaille S.J."/>
            <person name="Fedrigo O."/>
            <person name="Jarvis E.D."/>
            <person name="Hiller M."/>
            <person name="Vernes S.C."/>
            <person name="Myers E.W."/>
            <person name="Teeling E.C."/>
        </authorList>
    </citation>
    <scope>NUCLEOTIDE SEQUENCE [LARGE SCALE GENOMIC DNA]</scope>
    <source>
        <strain evidence="2">Bat1K_MPI-CBG_1</strain>
    </source>
</reference>
<gene>
    <name evidence="2" type="ORF">HJG60_008927</name>
</gene>
<dbReference type="Proteomes" id="UP000664940">
    <property type="component" value="Unassembled WGS sequence"/>
</dbReference>
<organism evidence="2 3">
    <name type="scientific">Phyllostomus discolor</name>
    <name type="common">pale spear-nosed bat</name>
    <dbReference type="NCBI Taxonomy" id="89673"/>
    <lineage>
        <taxon>Eukaryota</taxon>
        <taxon>Metazoa</taxon>
        <taxon>Chordata</taxon>
        <taxon>Craniata</taxon>
        <taxon>Vertebrata</taxon>
        <taxon>Euteleostomi</taxon>
        <taxon>Mammalia</taxon>
        <taxon>Eutheria</taxon>
        <taxon>Laurasiatheria</taxon>
        <taxon>Chiroptera</taxon>
        <taxon>Yangochiroptera</taxon>
        <taxon>Phyllostomidae</taxon>
        <taxon>Phyllostominae</taxon>
        <taxon>Phyllostomus</taxon>
    </lineage>
</organism>
<name>A0A834DIA4_9CHIR</name>
<evidence type="ECO:0000313" key="2">
    <source>
        <dbReference type="EMBL" id="KAF6081951.1"/>
    </source>
</evidence>
<protein>
    <submittedName>
        <fullName evidence="2">Uncharacterized protein</fullName>
    </submittedName>
</protein>
<dbReference type="EMBL" id="JABVXQ010000013">
    <property type="protein sequence ID" value="KAF6081951.1"/>
    <property type="molecule type" value="Genomic_DNA"/>
</dbReference>
<feature type="compositionally biased region" description="Polar residues" evidence="1">
    <location>
        <begin position="24"/>
        <end position="34"/>
    </location>
</feature>
<dbReference type="AlphaFoldDB" id="A0A834DIA4"/>
<evidence type="ECO:0000313" key="3">
    <source>
        <dbReference type="Proteomes" id="UP000664940"/>
    </source>
</evidence>
<proteinExistence type="predicted"/>